<keyword evidence="8 11" id="KW-0675">Receptor</keyword>
<keyword evidence="16" id="KW-1185">Reference proteome</keyword>
<accession>A0A9N9R130</accession>
<evidence type="ECO:0000313" key="15">
    <source>
        <dbReference type="EMBL" id="CAG9787748.1"/>
    </source>
</evidence>
<feature type="transmembrane region" description="Helical" evidence="13">
    <location>
        <begin position="218"/>
        <end position="243"/>
    </location>
</feature>
<dbReference type="PRINTS" id="PR00237">
    <property type="entry name" value="GPCRRHODOPSN"/>
</dbReference>
<evidence type="ECO:0000256" key="12">
    <source>
        <dbReference type="SAM" id="MobiDB-lite"/>
    </source>
</evidence>
<dbReference type="InterPro" id="IPR000276">
    <property type="entry name" value="GPCR_Rhodpsn"/>
</dbReference>
<reference evidence="15" key="2">
    <citation type="submission" date="2022-10" db="EMBL/GenBank/DDBJ databases">
        <authorList>
            <consortium name="ENA_rothamsted_submissions"/>
            <consortium name="culmorum"/>
            <person name="King R."/>
        </authorList>
    </citation>
    <scope>NUCLEOTIDE SEQUENCE</scope>
</reference>
<dbReference type="OrthoDB" id="5955450at2759"/>
<evidence type="ECO:0000256" key="6">
    <source>
        <dbReference type="ARBA" id="ARBA00023040"/>
    </source>
</evidence>
<dbReference type="PANTHER" id="PTHR24248">
    <property type="entry name" value="ADRENERGIC RECEPTOR-RELATED G-PROTEIN COUPLED RECEPTOR"/>
    <property type="match status" value="1"/>
</dbReference>
<evidence type="ECO:0000259" key="14">
    <source>
        <dbReference type="PROSITE" id="PS50262"/>
    </source>
</evidence>
<dbReference type="PRINTS" id="PR00664">
    <property type="entry name" value="OCTOPAMINER"/>
</dbReference>
<dbReference type="SUPFAM" id="SSF81321">
    <property type="entry name" value="Family A G protein-coupled receptor-like"/>
    <property type="match status" value="1"/>
</dbReference>
<name>A0A9N9R130_9NEOP</name>
<evidence type="ECO:0000256" key="13">
    <source>
        <dbReference type="SAM" id="Phobius"/>
    </source>
</evidence>
<dbReference type="PROSITE" id="PS00237">
    <property type="entry name" value="G_PROTEIN_RECEP_F1_1"/>
    <property type="match status" value="1"/>
</dbReference>
<keyword evidence="10 11" id="KW-0807">Transducer</keyword>
<feature type="compositionally biased region" description="Basic and acidic residues" evidence="12">
    <location>
        <begin position="265"/>
        <end position="278"/>
    </location>
</feature>
<sequence>MKNSSNNSNYTDDLSYLLVVNNTISNLSLEDYYTCNYSNDLMFNTSIGFIIAVPEWEAITTIAVLSTVILSTIFGNVLVILGVFTYKPLRIVQNFFIVSLAAADLAVAVLVMPLNVAYSTLGRWLWGKNLCKMWLTCDIMSCTSSILNLCAIALDRYWAITDPINYAHKRTLKRVIVQIAGVWILSLIISSPPLLGWNDWPDKFSPETPCQLTSEPGYVIYSSLGSFFIPLIIMAIVYVKIFLAARQRLRKRTLGTRMQKSSAKINEHQDNSLENKEDIDNDSDSGEAMKRHKKTLMDMKRNFFVPLLLFHDPLARHRMEIMALQTNDSSGPCENYTTKVIGSFKKLSQKRRKQEKTLLTGLSNSGDIATHLSERLIVLQKLEELQGTVENTHILLAAT</sequence>
<dbReference type="AlphaFoldDB" id="A0A9N9R130"/>
<dbReference type="Proteomes" id="UP001153714">
    <property type="component" value="Chromosome 18"/>
</dbReference>
<dbReference type="PROSITE" id="PS50262">
    <property type="entry name" value="G_PROTEIN_RECEP_F1_2"/>
    <property type="match status" value="1"/>
</dbReference>
<comment type="subcellular location">
    <subcellularLocation>
        <location evidence="1">Cell membrane</location>
        <topology evidence="1">Multi-pass membrane protein</topology>
    </subcellularLocation>
</comment>
<comment type="similarity">
    <text evidence="2 11">Belongs to the G-protein coupled receptor 1 family.</text>
</comment>
<feature type="transmembrane region" description="Helical" evidence="13">
    <location>
        <begin position="175"/>
        <end position="198"/>
    </location>
</feature>
<evidence type="ECO:0000256" key="4">
    <source>
        <dbReference type="ARBA" id="ARBA00022692"/>
    </source>
</evidence>
<keyword evidence="9" id="KW-0325">Glycoprotein</keyword>
<evidence type="ECO:0000256" key="8">
    <source>
        <dbReference type="ARBA" id="ARBA00023170"/>
    </source>
</evidence>
<dbReference type="EMBL" id="OU893349">
    <property type="protein sequence ID" value="CAG9787748.1"/>
    <property type="molecule type" value="Genomic_DNA"/>
</dbReference>
<evidence type="ECO:0000256" key="7">
    <source>
        <dbReference type="ARBA" id="ARBA00023136"/>
    </source>
</evidence>
<evidence type="ECO:0000256" key="3">
    <source>
        <dbReference type="ARBA" id="ARBA00022475"/>
    </source>
</evidence>
<dbReference type="Pfam" id="PF00001">
    <property type="entry name" value="7tm_1"/>
    <property type="match status" value="1"/>
</dbReference>
<dbReference type="InterPro" id="IPR002002">
    <property type="entry name" value="Octopmn_rcpt"/>
</dbReference>
<dbReference type="GO" id="GO:0004989">
    <property type="term" value="F:octopamine receptor activity"/>
    <property type="evidence" value="ECO:0007669"/>
    <property type="project" value="InterPro"/>
</dbReference>
<gene>
    <name evidence="15" type="ORF">DIATSA_LOCUS5610</name>
</gene>
<evidence type="ECO:0000256" key="5">
    <source>
        <dbReference type="ARBA" id="ARBA00022989"/>
    </source>
</evidence>
<proteinExistence type="inferred from homology"/>
<protein>
    <recommendedName>
        <fullName evidence="14">G-protein coupled receptors family 1 profile domain-containing protein</fullName>
    </recommendedName>
</protein>
<feature type="transmembrane region" description="Helical" evidence="13">
    <location>
        <begin position="62"/>
        <end position="84"/>
    </location>
</feature>
<keyword evidence="5 13" id="KW-1133">Transmembrane helix</keyword>
<evidence type="ECO:0000256" key="10">
    <source>
        <dbReference type="ARBA" id="ARBA00023224"/>
    </source>
</evidence>
<keyword evidence="3" id="KW-1003">Cell membrane</keyword>
<dbReference type="InterPro" id="IPR017452">
    <property type="entry name" value="GPCR_Rhodpsn_7TM"/>
</dbReference>
<dbReference type="Gene3D" id="1.20.1070.10">
    <property type="entry name" value="Rhodopsin 7-helix transmembrane proteins"/>
    <property type="match status" value="1"/>
</dbReference>
<evidence type="ECO:0000256" key="1">
    <source>
        <dbReference type="ARBA" id="ARBA00004651"/>
    </source>
</evidence>
<reference evidence="15" key="1">
    <citation type="submission" date="2021-12" db="EMBL/GenBank/DDBJ databases">
        <authorList>
            <person name="King R."/>
        </authorList>
    </citation>
    <scope>NUCLEOTIDE SEQUENCE</scope>
</reference>
<feature type="region of interest" description="Disordered" evidence="12">
    <location>
        <begin position="256"/>
        <end position="289"/>
    </location>
</feature>
<feature type="transmembrane region" description="Helical" evidence="13">
    <location>
        <begin position="133"/>
        <end position="154"/>
    </location>
</feature>
<keyword evidence="4 11" id="KW-0812">Transmembrane</keyword>
<keyword evidence="6 11" id="KW-0297">G-protein coupled receptor</keyword>
<evidence type="ECO:0000256" key="2">
    <source>
        <dbReference type="ARBA" id="ARBA00010663"/>
    </source>
</evidence>
<evidence type="ECO:0000256" key="9">
    <source>
        <dbReference type="ARBA" id="ARBA00023180"/>
    </source>
</evidence>
<evidence type="ECO:0000256" key="11">
    <source>
        <dbReference type="RuleBase" id="RU000688"/>
    </source>
</evidence>
<organism evidence="15 16">
    <name type="scientific">Diatraea saccharalis</name>
    <name type="common">sugarcane borer</name>
    <dbReference type="NCBI Taxonomy" id="40085"/>
    <lineage>
        <taxon>Eukaryota</taxon>
        <taxon>Metazoa</taxon>
        <taxon>Ecdysozoa</taxon>
        <taxon>Arthropoda</taxon>
        <taxon>Hexapoda</taxon>
        <taxon>Insecta</taxon>
        <taxon>Pterygota</taxon>
        <taxon>Neoptera</taxon>
        <taxon>Endopterygota</taxon>
        <taxon>Lepidoptera</taxon>
        <taxon>Glossata</taxon>
        <taxon>Ditrysia</taxon>
        <taxon>Pyraloidea</taxon>
        <taxon>Crambidae</taxon>
        <taxon>Crambinae</taxon>
        <taxon>Diatraea</taxon>
    </lineage>
</organism>
<feature type="transmembrane region" description="Helical" evidence="13">
    <location>
        <begin position="96"/>
        <end position="121"/>
    </location>
</feature>
<evidence type="ECO:0000313" key="16">
    <source>
        <dbReference type="Proteomes" id="UP001153714"/>
    </source>
</evidence>
<keyword evidence="7 13" id="KW-0472">Membrane</keyword>
<dbReference type="PANTHER" id="PTHR24248:SF174">
    <property type="entry name" value="TYRAMINE_OCTOPAMINE RECEPTOR"/>
    <property type="match status" value="1"/>
</dbReference>
<feature type="domain" description="G-protein coupled receptors family 1 profile" evidence="14">
    <location>
        <begin position="75"/>
        <end position="305"/>
    </location>
</feature>
<dbReference type="GO" id="GO:0005886">
    <property type="term" value="C:plasma membrane"/>
    <property type="evidence" value="ECO:0007669"/>
    <property type="project" value="UniProtKB-SubCell"/>
</dbReference>